<dbReference type="InterPro" id="IPR006129">
    <property type="entry name" value="AdhesinB"/>
</dbReference>
<sequence length="341" mass="37414">MRSTRRACLWLALPLAAMVGSISAATANPKVVASFSILGDLVHQVGGDDIELVVLTPAGADVHEWELTPDNFIALEDAELIFYNGYQLEQWMRQVYATVGNRAPLVPVARLSEYPTQPIVTGEFTGEPDPHLWMDPRAVQAYLPVIAEHLAELHPQAAERFHERADAASETLEALHEALADLLAEIPEERRILISTEAALVYFAEAYGFRHDGVWGINAESEGLPRQVMRIVEVIEDTRPAALFWQSTVSDRYIRSIATDTGVPVVGPLFVDSLGESGEGASNYVAMMRHNAELIRDALSVDDASGNDADGEKTQAKPKEEKQSAQEKQASKERQAGSDEE</sequence>
<dbReference type="GO" id="GO:0046872">
    <property type="term" value="F:metal ion binding"/>
    <property type="evidence" value="ECO:0007669"/>
    <property type="project" value="UniProtKB-KW"/>
</dbReference>
<dbReference type="Proteomes" id="UP000814353">
    <property type="component" value="Unassembled WGS sequence"/>
</dbReference>
<keyword evidence="3 6" id="KW-0813">Transport</keyword>
<dbReference type="EMBL" id="JABFUB010000002">
    <property type="protein sequence ID" value="MCG6660922.1"/>
    <property type="molecule type" value="Genomic_DNA"/>
</dbReference>
<evidence type="ECO:0000313" key="12">
    <source>
        <dbReference type="Proteomes" id="UP000814353"/>
    </source>
</evidence>
<feature type="chain" id="PRO_5031343565" evidence="8">
    <location>
        <begin position="25"/>
        <end position="341"/>
    </location>
</feature>
<dbReference type="GO" id="GO:0007155">
    <property type="term" value="P:cell adhesion"/>
    <property type="evidence" value="ECO:0007669"/>
    <property type="project" value="InterPro"/>
</dbReference>
<evidence type="ECO:0000256" key="4">
    <source>
        <dbReference type="ARBA" id="ARBA00022723"/>
    </source>
</evidence>
<protein>
    <submittedName>
        <fullName evidence="10">Zinc ABC transporter solute-binding protein</fullName>
    </submittedName>
    <submittedName>
        <fullName evidence="9">Zinc ABC transporter substrate-binding protein</fullName>
    </submittedName>
</protein>
<reference evidence="10 12" key="1">
    <citation type="submission" date="2020-05" db="EMBL/GenBank/DDBJ databases">
        <title>Comparative genomic analysis of denitrifying bacteria from Halomonas genus.</title>
        <authorList>
            <person name="Wang L."/>
            <person name="Shao Z."/>
        </authorList>
    </citation>
    <scope>NUCLEOTIDE SEQUENCE [LARGE SCALE GENOMIC DNA]</scope>
    <source>
        <strain evidence="10 12">DSM 17331</strain>
    </source>
</reference>
<dbReference type="EMBL" id="JACEFT010000010">
    <property type="protein sequence ID" value="MBA2779282.1"/>
    <property type="molecule type" value="Genomic_DNA"/>
</dbReference>
<dbReference type="InterPro" id="IPR050492">
    <property type="entry name" value="Bact_metal-bind_prot9"/>
</dbReference>
<evidence type="ECO:0000256" key="1">
    <source>
        <dbReference type="ARBA" id="ARBA00004196"/>
    </source>
</evidence>
<name>A0A7V9W1H8_9GAMM</name>
<feature type="region of interest" description="Disordered" evidence="7">
    <location>
        <begin position="300"/>
        <end position="341"/>
    </location>
</feature>
<evidence type="ECO:0000256" key="6">
    <source>
        <dbReference type="RuleBase" id="RU003512"/>
    </source>
</evidence>
<feature type="signal peptide" evidence="8">
    <location>
        <begin position="1"/>
        <end position="24"/>
    </location>
</feature>
<dbReference type="Proteomes" id="UP000518091">
    <property type="component" value="Unassembled WGS sequence"/>
</dbReference>
<evidence type="ECO:0000313" key="11">
    <source>
        <dbReference type="Proteomes" id="UP000518091"/>
    </source>
</evidence>
<dbReference type="Pfam" id="PF01297">
    <property type="entry name" value="ZnuA"/>
    <property type="match status" value="1"/>
</dbReference>
<dbReference type="PRINTS" id="PR00690">
    <property type="entry name" value="ADHESNFAMILY"/>
</dbReference>
<evidence type="ECO:0000313" key="10">
    <source>
        <dbReference type="EMBL" id="MCG6660922.1"/>
    </source>
</evidence>
<dbReference type="PANTHER" id="PTHR42953:SF1">
    <property type="entry name" value="METAL-BINDING PROTEIN HI_0362-RELATED"/>
    <property type="match status" value="1"/>
</dbReference>
<dbReference type="Gene3D" id="3.40.50.1980">
    <property type="entry name" value="Nitrogenase molybdenum iron protein domain"/>
    <property type="match status" value="2"/>
</dbReference>
<accession>A0A7V9W1H8</accession>
<evidence type="ECO:0000256" key="8">
    <source>
        <dbReference type="SAM" id="SignalP"/>
    </source>
</evidence>
<reference evidence="9 11" key="2">
    <citation type="submission" date="2020-07" db="EMBL/GenBank/DDBJ databases">
        <title>Identification of Halomonas strains.</title>
        <authorList>
            <person name="Xiao Z."/>
            <person name="Shen J."/>
        </authorList>
    </citation>
    <scope>NUCLEOTIDE SEQUENCE [LARGE SCALE GENOMIC DNA]</scope>
    <source>
        <strain evidence="9 11">DSM 17331</strain>
    </source>
</reference>
<keyword evidence="12" id="KW-1185">Reference proteome</keyword>
<dbReference type="InterPro" id="IPR006127">
    <property type="entry name" value="ZnuA-like"/>
</dbReference>
<evidence type="ECO:0000256" key="7">
    <source>
        <dbReference type="SAM" id="MobiDB-lite"/>
    </source>
</evidence>
<evidence type="ECO:0000313" key="9">
    <source>
        <dbReference type="EMBL" id="MBA2779282.1"/>
    </source>
</evidence>
<dbReference type="GO" id="GO:0030313">
    <property type="term" value="C:cell envelope"/>
    <property type="evidence" value="ECO:0007669"/>
    <property type="project" value="UniProtKB-SubCell"/>
</dbReference>
<feature type="compositionally biased region" description="Basic and acidic residues" evidence="7">
    <location>
        <begin position="310"/>
        <end position="341"/>
    </location>
</feature>
<comment type="caution">
    <text evidence="9">The sequence shown here is derived from an EMBL/GenBank/DDBJ whole genome shotgun (WGS) entry which is preliminary data.</text>
</comment>
<evidence type="ECO:0000256" key="2">
    <source>
        <dbReference type="ARBA" id="ARBA00011028"/>
    </source>
</evidence>
<keyword evidence="5 8" id="KW-0732">Signal</keyword>
<evidence type="ECO:0000256" key="3">
    <source>
        <dbReference type="ARBA" id="ARBA00022448"/>
    </source>
</evidence>
<evidence type="ECO:0000256" key="5">
    <source>
        <dbReference type="ARBA" id="ARBA00022729"/>
    </source>
</evidence>
<comment type="subcellular location">
    <subcellularLocation>
        <location evidence="1">Cell envelope</location>
    </subcellularLocation>
</comment>
<dbReference type="RefSeq" id="WP_181514754.1">
    <property type="nucleotide sequence ID" value="NZ_JABFUB010000002.1"/>
</dbReference>
<dbReference type="AlphaFoldDB" id="A0A7V9W1H8"/>
<dbReference type="GO" id="GO:0030001">
    <property type="term" value="P:metal ion transport"/>
    <property type="evidence" value="ECO:0007669"/>
    <property type="project" value="InterPro"/>
</dbReference>
<dbReference type="SUPFAM" id="SSF53807">
    <property type="entry name" value="Helical backbone' metal receptor"/>
    <property type="match status" value="1"/>
</dbReference>
<keyword evidence="4" id="KW-0479">Metal-binding</keyword>
<gene>
    <name evidence="9" type="ORF">H1D44_10245</name>
    <name evidence="10" type="ORF">HOP48_05060</name>
</gene>
<organism evidence="9 11">
    <name type="scientific">Billgrantia kenyensis</name>
    <dbReference type="NCBI Taxonomy" id="321266"/>
    <lineage>
        <taxon>Bacteria</taxon>
        <taxon>Pseudomonadati</taxon>
        <taxon>Pseudomonadota</taxon>
        <taxon>Gammaproteobacteria</taxon>
        <taxon>Oceanospirillales</taxon>
        <taxon>Halomonadaceae</taxon>
        <taxon>Billgrantia</taxon>
    </lineage>
</organism>
<comment type="similarity">
    <text evidence="2 6">Belongs to the bacterial solute-binding protein 9 family.</text>
</comment>
<dbReference type="PANTHER" id="PTHR42953">
    <property type="entry name" value="HIGH-AFFINITY ZINC UPTAKE SYSTEM PROTEIN ZNUA-RELATED"/>
    <property type="match status" value="1"/>
</dbReference>
<dbReference type="PRINTS" id="PR00691">
    <property type="entry name" value="ADHESINB"/>
</dbReference>
<dbReference type="InterPro" id="IPR006128">
    <property type="entry name" value="Lipoprotein_PsaA-like"/>
</dbReference>
<proteinExistence type="inferred from homology"/>